<feature type="domain" description="Nudix hydrolase" evidence="10">
    <location>
        <begin position="174"/>
        <end position="305"/>
    </location>
</feature>
<dbReference type="GO" id="GO:0046872">
    <property type="term" value="F:metal ion binding"/>
    <property type="evidence" value="ECO:0007669"/>
    <property type="project" value="UniProtKB-KW"/>
</dbReference>
<keyword evidence="12" id="KW-1185">Reference proteome</keyword>
<evidence type="ECO:0000256" key="3">
    <source>
        <dbReference type="ARBA" id="ARBA00009595"/>
    </source>
</evidence>
<dbReference type="NCBIfam" id="NF001299">
    <property type="entry name" value="PRK00241.1"/>
    <property type="match status" value="1"/>
</dbReference>
<sequence length="311" mass="33758">MKQDGVALAGGELNRAAHLRREAEALRSRDGMRLLALWRGSVPLDERGHFALFDAGDLPAVAGDEIFLGLLTDGAPVFAVDVSHLAARDPQSESGNPWSQDGVTVAGLESVSFFDLRAVMTRLSPLEAELAGTARGVFEWHRQHGFCAACGARTVIADAGWRRDCPACGASHFPRTDPVVIMLVTHGNSVLLGRNANWPERMYSLLAGFVEPGEPIEAAVRREVFEEAGVRIGTVRYVTSQPWPFPASLMFGCTANALSTEIEIDPEEISDARWVSREELALAVAGRHPEIAPPRKGAVAQFLLTKWLADR</sequence>
<dbReference type="InterPro" id="IPR050241">
    <property type="entry name" value="NAD-cap_RNA_hydrolase_NudC"/>
</dbReference>
<evidence type="ECO:0000313" key="12">
    <source>
        <dbReference type="Proteomes" id="UP000199630"/>
    </source>
</evidence>
<evidence type="ECO:0000256" key="4">
    <source>
        <dbReference type="ARBA" id="ARBA00012381"/>
    </source>
</evidence>
<dbReference type="InterPro" id="IPR049734">
    <property type="entry name" value="NudC-like_C"/>
</dbReference>
<organism evidence="11 12">
    <name type="scientific">Celeribacter neptunius</name>
    <dbReference type="NCBI Taxonomy" id="588602"/>
    <lineage>
        <taxon>Bacteria</taxon>
        <taxon>Pseudomonadati</taxon>
        <taxon>Pseudomonadota</taxon>
        <taxon>Alphaproteobacteria</taxon>
        <taxon>Rhodobacterales</taxon>
        <taxon>Roseobacteraceae</taxon>
        <taxon>Celeribacter</taxon>
    </lineage>
</organism>
<dbReference type="GO" id="GO:0005829">
    <property type="term" value="C:cytosol"/>
    <property type="evidence" value="ECO:0007669"/>
    <property type="project" value="TreeGrafter"/>
</dbReference>
<dbReference type="Gene3D" id="3.90.79.10">
    <property type="entry name" value="Nucleoside Triphosphate Pyrophosphohydrolase"/>
    <property type="match status" value="1"/>
</dbReference>
<keyword evidence="6" id="KW-0378">Hydrolase</keyword>
<dbReference type="InterPro" id="IPR020084">
    <property type="entry name" value="NUDIX_hydrolase_CS"/>
</dbReference>
<evidence type="ECO:0000256" key="8">
    <source>
        <dbReference type="ARBA" id="ARBA00023027"/>
    </source>
</evidence>
<dbReference type="GO" id="GO:0006742">
    <property type="term" value="P:NADP+ catabolic process"/>
    <property type="evidence" value="ECO:0007669"/>
    <property type="project" value="TreeGrafter"/>
</dbReference>
<evidence type="ECO:0000313" key="11">
    <source>
        <dbReference type="EMBL" id="SFJ85431.1"/>
    </source>
</evidence>
<dbReference type="Pfam" id="PF09296">
    <property type="entry name" value="NUDIX-like"/>
    <property type="match status" value="1"/>
</dbReference>
<dbReference type="CDD" id="cd03429">
    <property type="entry name" value="NUDIX_NADH_pyrophosphatase_Nudt13"/>
    <property type="match status" value="1"/>
</dbReference>
<reference evidence="12" key="1">
    <citation type="submission" date="2016-10" db="EMBL/GenBank/DDBJ databases">
        <authorList>
            <person name="Varghese N."/>
            <person name="Submissions S."/>
        </authorList>
    </citation>
    <scope>NUCLEOTIDE SEQUENCE [LARGE SCALE GENOMIC DNA]</scope>
    <source>
        <strain evidence="12">DSM 26471</strain>
    </source>
</reference>
<keyword evidence="7" id="KW-0460">Magnesium</keyword>
<dbReference type="RefSeq" id="WP_090061671.1">
    <property type="nucleotide sequence ID" value="NZ_FORH01000006.1"/>
</dbReference>
<dbReference type="GO" id="GO:0035529">
    <property type="term" value="F:NADH pyrophosphatase activity"/>
    <property type="evidence" value="ECO:0007669"/>
    <property type="project" value="TreeGrafter"/>
</dbReference>
<comment type="catalytic activity">
    <reaction evidence="9">
        <text>a 5'-end NAD(+)-phospho-ribonucleoside in mRNA + H2O = a 5'-end phospho-adenosine-phospho-ribonucleoside in mRNA + beta-nicotinamide D-ribonucleotide + 2 H(+)</text>
        <dbReference type="Rhea" id="RHEA:60876"/>
        <dbReference type="Rhea" id="RHEA-COMP:15698"/>
        <dbReference type="Rhea" id="RHEA-COMP:15719"/>
        <dbReference type="ChEBI" id="CHEBI:14649"/>
        <dbReference type="ChEBI" id="CHEBI:15377"/>
        <dbReference type="ChEBI" id="CHEBI:15378"/>
        <dbReference type="ChEBI" id="CHEBI:144029"/>
        <dbReference type="ChEBI" id="CHEBI:144051"/>
    </reaction>
    <physiologicalReaction direction="left-to-right" evidence="9">
        <dbReference type="Rhea" id="RHEA:60877"/>
    </physiologicalReaction>
</comment>
<dbReference type="PANTHER" id="PTHR42904:SF6">
    <property type="entry name" value="NAD-CAPPED RNA HYDROLASE NUDT12"/>
    <property type="match status" value="1"/>
</dbReference>
<accession>A0A1I3UUB6</accession>
<dbReference type="EC" id="3.6.1.22" evidence="4"/>
<gene>
    <name evidence="11" type="ORF">SAMN04487991_3168</name>
</gene>
<dbReference type="SUPFAM" id="SSF55811">
    <property type="entry name" value="Nudix"/>
    <property type="match status" value="1"/>
</dbReference>
<evidence type="ECO:0000256" key="2">
    <source>
        <dbReference type="ARBA" id="ARBA00001947"/>
    </source>
</evidence>
<dbReference type="PROSITE" id="PS00893">
    <property type="entry name" value="NUDIX_BOX"/>
    <property type="match status" value="1"/>
</dbReference>
<name>A0A1I3UUB6_9RHOB</name>
<keyword evidence="8" id="KW-0520">NAD</keyword>
<proteinExistence type="inferred from homology"/>
<dbReference type="InterPro" id="IPR015376">
    <property type="entry name" value="Znr_NADH_PPase"/>
</dbReference>
<evidence type="ECO:0000256" key="9">
    <source>
        <dbReference type="ARBA" id="ARBA00023679"/>
    </source>
</evidence>
<dbReference type="Proteomes" id="UP000199630">
    <property type="component" value="Unassembled WGS sequence"/>
</dbReference>
<keyword evidence="5" id="KW-0479">Metal-binding</keyword>
<dbReference type="PROSITE" id="PS51462">
    <property type="entry name" value="NUDIX"/>
    <property type="match status" value="1"/>
</dbReference>
<dbReference type="Pfam" id="PF00293">
    <property type="entry name" value="NUDIX"/>
    <property type="match status" value="1"/>
</dbReference>
<dbReference type="Gene3D" id="3.90.79.20">
    <property type="match status" value="1"/>
</dbReference>
<evidence type="ECO:0000256" key="7">
    <source>
        <dbReference type="ARBA" id="ARBA00022842"/>
    </source>
</evidence>
<dbReference type="STRING" id="588602.SAMN04487991_3168"/>
<dbReference type="Pfam" id="PF09297">
    <property type="entry name" value="Zn_ribbon_NUD"/>
    <property type="match status" value="1"/>
</dbReference>
<dbReference type="EMBL" id="FORH01000006">
    <property type="protein sequence ID" value="SFJ85431.1"/>
    <property type="molecule type" value="Genomic_DNA"/>
</dbReference>
<dbReference type="PANTHER" id="PTHR42904">
    <property type="entry name" value="NUDIX HYDROLASE, NUDC SUBFAMILY"/>
    <property type="match status" value="1"/>
</dbReference>
<evidence type="ECO:0000256" key="6">
    <source>
        <dbReference type="ARBA" id="ARBA00022801"/>
    </source>
</evidence>
<evidence type="ECO:0000256" key="5">
    <source>
        <dbReference type="ARBA" id="ARBA00022723"/>
    </source>
</evidence>
<dbReference type="GO" id="GO:0019677">
    <property type="term" value="P:NAD+ catabolic process"/>
    <property type="evidence" value="ECO:0007669"/>
    <property type="project" value="TreeGrafter"/>
</dbReference>
<evidence type="ECO:0000259" key="10">
    <source>
        <dbReference type="PROSITE" id="PS51462"/>
    </source>
</evidence>
<evidence type="ECO:0000256" key="1">
    <source>
        <dbReference type="ARBA" id="ARBA00001946"/>
    </source>
</evidence>
<dbReference type="InterPro" id="IPR015375">
    <property type="entry name" value="NADH_PPase-like_N"/>
</dbReference>
<protein>
    <recommendedName>
        <fullName evidence="4">NAD(+) diphosphatase</fullName>
        <ecNumber evidence="4">3.6.1.22</ecNumber>
    </recommendedName>
</protein>
<comment type="cofactor">
    <cofactor evidence="1">
        <name>Mg(2+)</name>
        <dbReference type="ChEBI" id="CHEBI:18420"/>
    </cofactor>
</comment>
<comment type="cofactor">
    <cofactor evidence="2">
        <name>Zn(2+)</name>
        <dbReference type="ChEBI" id="CHEBI:29105"/>
    </cofactor>
</comment>
<comment type="similarity">
    <text evidence="3">Belongs to the Nudix hydrolase family. NudC subfamily.</text>
</comment>
<dbReference type="AlphaFoldDB" id="A0A1I3UUB6"/>
<dbReference type="InterPro" id="IPR015797">
    <property type="entry name" value="NUDIX_hydrolase-like_dom_sf"/>
</dbReference>
<dbReference type="InterPro" id="IPR000086">
    <property type="entry name" value="NUDIX_hydrolase_dom"/>
</dbReference>
<dbReference type="OrthoDB" id="9791656at2"/>